<evidence type="ECO:0000313" key="1">
    <source>
        <dbReference type="EMBL" id="GAU09594.1"/>
    </source>
</evidence>
<evidence type="ECO:0000313" key="2">
    <source>
        <dbReference type="Proteomes" id="UP000095200"/>
    </source>
</evidence>
<keyword evidence="2" id="KW-1185">Reference proteome</keyword>
<proteinExistence type="predicted"/>
<dbReference type="Proteomes" id="UP000095200">
    <property type="component" value="Unassembled WGS sequence"/>
</dbReference>
<organism evidence="1 2">
    <name type="scientific">Desulfoplanes formicivorans</name>
    <dbReference type="NCBI Taxonomy" id="1592317"/>
    <lineage>
        <taxon>Bacteria</taxon>
        <taxon>Pseudomonadati</taxon>
        <taxon>Thermodesulfobacteriota</taxon>
        <taxon>Desulfovibrionia</taxon>
        <taxon>Desulfovibrionales</taxon>
        <taxon>Desulfoplanaceae</taxon>
        <taxon>Desulfoplanes</taxon>
    </lineage>
</organism>
<comment type="caution">
    <text evidence="1">The sequence shown here is derived from an EMBL/GenBank/DDBJ whole genome shotgun (WGS) entry which is preliminary data.</text>
</comment>
<protein>
    <submittedName>
        <fullName evidence="1">Uncharacterized protein</fullName>
    </submittedName>
</protein>
<name>A0A194ALQ7_9BACT</name>
<reference evidence="2" key="1">
    <citation type="submission" date="2016-06" db="EMBL/GenBank/DDBJ databases">
        <title>Draft genome sequence of Desulfoplanes formicivorans strain Pf12B.</title>
        <authorList>
            <person name="Watanabe M."/>
            <person name="Kojima H."/>
            <person name="Fukui M."/>
        </authorList>
    </citation>
    <scope>NUCLEOTIDE SEQUENCE [LARGE SCALE GENOMIC DNA]</scope>
    <source>
        <strain evidence="2">Pf12B</strain>
    </source>
</reference>
<gene>
    <name evidence="1" type="ORF">DPF_2323</name>
</gene>
<dbReference type="AlphaFoldDB" id="A0A194ALQ7"/>
<sequence>MVSPCAMDEPLVIGNTMRAGTFRMQHGICSDRYALWDVLSSMQHLSGHQAGATKEKGGYAAA</sequence>
<dbReference type="STRING" id="1592317.DPF_2323"/>
<accession>A0A194ALQ7</accession>
<dbReference type="EMBL" id="BDFE01000020">
    <property type="protein sequence ID" value="GAU09594.1"/>
    <property type="molecule type" value="Genomic_DNA"/>
</dbReference>